<name>A0A1G7D1D3_9FLAO</name>
<dbReference type="EMBL" id="FNBA01000001">
    <property type="protein sequence ID" value="SDE45504.1"/>
    <property type="molecule type" value="Genomic_DNA"/>
</dbReference>
<keyword evidence="1" id="KW-0812">Transmembrane</keyword>
<evidence type="ECO:0000313" key="2">
    <source>
        <dbReference type="EMBL" id="SDE45504.1"/>
    </source>
</evidence>
<dbReference type="Proteomes" id="UP000199321">
    <property type="component" value="Unassembled WGS sequence"/>
</dbReference>
<protein>
    <recommendedName>
        <fullName evidence="4">YhhN-like protein</fullName>
    </recommendedName>
</protein>
<dbReference type="AlphaFoldDB" id="A0A1G7D1D3"/>
<dbReference type="RefSeq" id="WP_093140576.1">
    <property type="nucleotide sequence ID" value="NZ_BMWO01000001.1"/>
</dbReference>
<evidence type="ECO:0000313" key="3">
    <source>
        <dbReference type="Proteomes" id="UP000199321"/>
    </source>
</evidence>
<reference evidence="2 3" key="1">
    <citation type="submission" date="2016-10" db="EMBL/GenBank/DDBJ databases">
        <authorList>
            <person name="de Groot N.N."/>
        </authorList>
    </citation>
    <scope>NUCLEOTIDE SEQUENCE [LARGE SCALE GENOMIC DNA]</scope>
    <source>
        <strain evidence="2 3">DSM 16195</strain>
    </source>
</reference>
<proteinExistence type="predicted"/>
<evidence type="ECO:0008006" key="4">
    <source>
        <dbReference type="Google" id="ProtNLM"/>
    </source>
</evidence>
<keyword evidence="1" id="KW-1133">Transmembrane helix</keyword>
<feature type="transmembrane region" description="Helical" evidence="1">
    <location>
        <begin position="34"/>
        <end position="52"/>
    </location>
</feature>
<keyword evidence="1" id="KW-0472">Membrane</keyword>
<evidence type="ECO:0000256" key="1">
    <source>
        <dbReference type="SAM" id="Phobius"/>
    </source>
</evidence>
<feature type="transmembrane region" description="Helical" evidence="1">
    <location>
        <begin position="92"/>
        <end position="112"/>
    </location>
</feature>
<accession>A0A1G7D1D3</accession>
<feature type="transmembrane region" description="Helical" evidence="1">
    <location>
        <begin position="183"/>
        <end position="207"/>
    </location>
</feature>
<feature type="transmembrane region" description="Helical" evidence="1">
    <location>
        <begin position="64"/>
        <end position="85"/>
    </location>
</feature>
<sequence length="219" mass="25784">MKISKLAESLTYASPVILLIGICIGVYYYKYLQYIYRVLFFFLAVNLGIDLLSRYLASMSHNNLFLFIVISLVELVTFSFIYYHIIEKKKIIVLLTVIGLGYVLTETLSTNFQNIFNFQSYSKVVSSFLVVLMVLIYFIEVLYREYKISIPLINLNLLIMAYFTLELILLLPLNFLINGNQESIYYIWLLRTLILLIFYIIMIHFLWNHGKNQKQLRCG</sequence>
<feature type="transmembrane region" description="Helical" evidence="1">
    <location>
        <begin position="155"/>
        <end position="177"/>
    </location>
</feature>
<gene>
    <name evidence="2" type="ORF">SAMN05421855_101714</name>
</gene>
<dbReference type="STRING" id="227084.SAMN05421855_101714"/>
<feature type="transmembrane region" description="Helical" evidence="1">
    <location>
        <begin position="12"/>
        <end position="29"/>
    </location>
</feature>
<organism evidence="2 3">
    <name type="scientific">Ulvibacter litoralis</name>
    <dbReference type="NCBI Taxonomy" id="227084"/>
    <lineage>
        <taxon>Bacteria</taxon>
        <taxon>Pseudomonadati</taxon>
        <taxon>Bacteroidota</taxon>
        <taxon>Flavobacteriia</taxon>
        <taxon>Flavobacteriales</taxon>
        <taxon>Flavobacteriaceae</taxon>
        <taxon>Ulvibacter</taxon>
    </lineage>
</organism>
<feature type="transmembrane region" description="Helical" evidence="1">
    <location>
        <begin position="124"/>
        <end position="143"/>
    </location>
</feature>
<keyword evidence="3" id="KW-1185">Reference proteome</keyword>